<dbReference type="Pfam" id="PF01739">
    <property type="entry name" value="CheR"/>
    <property type="match status" value="1"/>
</dbReference>
<feature type="compositionally biased region" description="Low complexity" evidence="6">
    <location>
        <begin position="106"/>
        <end position="135"/>
    </location>
</feature>
<feature type="compositionally biased region" description="Low complexity" evidence="6">
    <location>
        <begin position="144"/>
        <end position="154"/>
    </location>
</feature>
<dbReference type="Pfam" id="PF03705">
    <property type="entry name" value="CheR_N"/>
    <property type="match status" value="1"/>
</dbReference>
<evidence type="ECO:0000256" key="6">
    <source>
        <dbReference type="SAM" id="MobiDB-lite"/>
    </source>
</evidence>
<feature type="domain" description="CheR-type methyltransferase" evidence="7">
    <location>
        <begin position="201"/>
        <end position="483"/>
    </location>
</feature>
<dbReference type="InterPro" id="IPR022641">
    <property type="entry name" value="CheR_N"/>
</dbReference>
<evidence type="ECO:0000256" key="2">
    <source>
        <dbReference type="ARBA" id="ARBA00012534"/>
    </source>
</evidence>
<gene>
    <name evidence="8" type="ORF">H9962_04370</name>
</gene>
<dbReference type="Gene3D" id="1.10.155.10">
    <property type="entry name" value="Chemotaxis receptor methyltransferase CheR, N-terminal domain"/>
    <property type="match status" value="1"/>
</dbReference>
<keyword evidence="3" id="KW-0489">Methyltransferase</keyword>
<sequence>MSNLYSGKPPFSSGDQGNKDGRRADAPGTSPFARRDDPAGGDGASRPNLGRSGAPTFGARADAPRPPLFSPREAPKAPLFPPRDAAPAAGTPPPVPRAPLFPPRTTPAGGTSAAAARPEAPRAPLFPARSDAPRAPLFPPRPAAPAGTETTPTACRERPALFSRREPAPTPGVPTGTTPSLFSRPAPAGGAAPVSPFGAAAVRRDAKVTDEEFVQLRDFLYQQSGIFIAENRKYLVENRLGSRLRELGLRSFGEYYNYLRYDAGRSAEMNKLFESMTTNETSFFRNGPQLDVFRDKVLIPVLNEQRAKGQKKLRIWSAGCSSGEEPYTLAMILHEVLKQDVDNWDIKITANDLSLAVLASARRGMYNDYAIRTTPADMLARYFTKEGNLYRIDPRLQKLVSFSQINLKDKLQLQKVERSQIVFCRNVIIYFDDEMKKSVINAFYDNLLPGGYLIIGHSESLHNISRAFKPEHYAGSIIYCKQS</sequence>
<evidence type="ECO:0000313" key="8">
    <source>
        <dbReference type="EMBL" id="HJA08410.1"/>
    </source>
</evidence>
<name>A0A9D2HE60_9BACT</name>
<dbReference type="SUPFAM" id="SSF53335">
    <property type="entry name" value="S-adenosyl-L-methionine-dependent methyltransferases"/>
    <property type="match status" value="1"/>
</dbReference>
<feature type="compositionally biased region" description="Pro residues" evidence="6">
    <location>
        <begin position="90"/>
        <end position="105"/>
    </location>
</feature>
<reference evidence="8" key="2">
    <citation type="submission" date="2021-04" db="EMBL/GenBank/DDBJ databases">
        <authorList>
            <person name="Gilroy R."/>
        </authorList>
    </citation>
    <scope>NUCLEOTIDE SEQUENCE</scope>
    <source>
        <strain evidence="8">CHK186-16707</strain>
    </source>
</reference>
<dbReference type="SMART" id="SM00138">
    <property type="entry name" value="MeTrc"/>
    <property type="match status" value="1"/>
</dbReference>
<evidence type="ECO:0000256" key="4">
    <source>
        <dbReference type="ARBA" id="ARBA00022679"/>
    </source>
</evidence>
<organism evidence="8 9">
    <name type="scientific">Candidatus Mailhella merdigallinarum</name>
    <dbReference type="NCBI Taxonomy" id="2838658"/>
    <lineage>
        <taxon>Bacteria</taxon>
        <taxon>Pseudomonadati</taxon>
        <taxon>Thermodesulfobacteriota</taxon>
        <taxon>Desulfovibrionia</taxon>
        <taxon>Desulfovibrionales</taxon>
        <taxon>Desulfovibrionaceae</taxon>
        <taxon>Mailhella</taxon>
    </lineage>
</organism>
<dbReference type="Proteomes" id="UP000824225">
    <property type="component" value="Unassembled WGS sequence"/>
</dbReference>
<dbReference type="PANTHER" id="PTHR24422:SF10">
    <property type="entry name" value="CHEMOTAXIS PROTEIN METHYLTRANSFERASE 2"/>
    <property type="match status" value="1"/>
</dbReference>
<evidence type="ECO:0000256" key="1">
    <source>
        <dbReference type="ARBA" id="ARBA00001541"/>
    </source>
</evidence>
<proteinExistence type="predicted"/>
<dbReference type="InterPro" id="IPR029063">
    <property type="entry name" value="SAM-dependent_MTases_sf"/>
</dbReference>
<dbReference type="InterPro" id="IPR036804">
    <property type="entry name" value="CheR_N_sf"/>
</dbReference>
<dbReference type="PRINTS" id="PR00996">
    <property type="entry name" value="CHERMTFRASE"/>
</dbReference>
<keyword evidence="4" id="KW-0808">Transferase</keyword>
<evidence type="ECO:0000256" key="3">
    <source>
        <dbReference type="ARBA" id="ARBA00022603"/>
    </source>
</evidence>
<dbReference type="InterPro" id="IPR000780">
    <property type="entry name" value="CheR_MeTrfase"/>
</dbReference>
<dbReference type="GO" id="GO:0008983">
    <property type="term" value="F:protein-glutamate O-methyltransferase activity"/>
    <property type="evidence" value="ECO:0007669"/>
    <property type="project" value="UniProtKB-EC"/>
</dbReference>
<feature type="compositionally biased region" description="Basic and acidic residues" evidence="6">
    <location>
        <begin position="155"/>
        <end position="167"/>
    </location>
</feature>
<dbReference type="InterPro" id="IPR022642">
    <property type="entry name" value="CheR_C"/>
</dbReference>
<protein>
    <recommendedName>
        <fullName evidence="2">protein-glutamate O-methyltransferase</fullName>
        <ecNumber evidence="2">2.1.1.80</ecNumber>
    </recommendedName>
</protein>
<comment type="caution">
    <text evidence="8">The sequence shown here is derived from an EMBL/GenBank/DDBJ whole genome shotgun (WGS) entry which is preliminary data.</text>
</comment>
<comment type="catalytic activity">
    <reaction evidence="1">
        <text>L-glutamyl-[protein] + S-adenosyl-L-methionine = [protein]-L-glutamate 5-O-methyl ester + S-adenosyl-L-homocysteine</text>
        <dbReference type="Rhea" id="RHEA:24452"/>
        <dbReference type="Rhea" id="RHEA-COMP:10208"/>
        <dbReference type="Rhea" id="RHEA-COMP:10311"/>
        <dbReference type="ChEBI" id="CHEBI:29973"/>
        <dbReference type="ChEBI" id="CHEBI:57856"/>
        <dbReference type="ChEBI" id="CHEBI:59789"/>
        <dbReference type="ChEBI" id="CHEBI:82795"/>
        <dbReference type="EC" id="2.1.1.80"/>
    </reaction>
</comment>
<reference evidence="8" key="1">
    <citation type="journal article" date="2021" name="PeerJ">
        <title>Extensive microbial diversity within the chicken gut microbiome revealed by metagenomics and culture.</title>
        <authorList>
            <person name="Gilroy R."/>
            <person name="Ravi A."/>
            <person name="Getino M."/>
            <person name="Pursley I."/>
            <person name="Horton D.L."/>
            <person name="Alikhan N.F."/>
            <person name="Baker D."/>
            <person name="Gharbi K."/>
            <person name="Hall N."/>
            <person name="Watson M."/>
            <person name="Adriaenssens E.M."/>
            <person name="Foster-Nyarko E."/>
            <person name="Jarju S."/>
            <person name="Secka A."/>
            <person name="Antonio M."/>
            <person name="Oren A."/>
            <person name="Chaudhuri R.R."/>
            <person name="La Ragione R."/>
            <person name="Hildebrand F."/>
            <person name="Pallen M.J."/>
        </authorList>
    </citation>
    <scope>NUCLEOTIDE SEQUENCE</scope>
    <source>
        <strain evidence="8">CHK186-16707</strain>
    </source>
</reference>
<dbReference type="EMBL" id="DXAN01000013">
    <property type="protein sequence ID" value="HJA08410.1"/>
    <property type="molecule type" value="Genomic_DNA"/>
</dbReference>
<keyword evidence="5" id="KW-0949">S-adenosyl-L-methionine</keyword>
<accession>A0A9D2HE60</accession>
<evidence type="ECO:0000256" key="5">
    <source>
        <dbReference type="ARBA" id="ARBA00022691"/>
    </source>
</evidence>
<dbReference type="InterPro" id="IPR050903">
    <property type="entry name" value="Bact_Chemotaxis_MeTrfase"/>
</dbReference>
<dbReference type="Gene3D" id="3.40.50.150">
    <property type="entry name" value="Vaccinia Virus protein VP39"/>
    <property type="match status" value="1"/>
</dbReference>
<feature type="compositionally biased region" description="Low complexity" evidence="6">
    <location>
        <begin position="173"/>
        <end position="189"/>
    </location>
</feature>
<evidence type="ECO:0000259" key="7">
    <source>
        <dbReference type="PROSITE" id="PS50123"/>
    </source>
</evidence>
<dbReference type="SUPFAM" id="SSF47757">
    <property type="entry name" value="Chemotaxis receptor methyltransferase CheR, N-terminal domain"/>
    <property type="match status" value="1"/>
</dbReference>
<dbReference type="EC" id="2.1.1.80" evidence="2"/>
<dbReference type="AlphaFoldDB" id="A0A9D2HE60"/>
<evidence type="ECO:0000313" key="9">
    <source>
        <dbReference type="Proteomes" id="UP000824225"/>
    </source>
</evidence>
<dbReference type="PANTHER" id="PTHR24422">
    <property type="entry name" value="CHEMOTAXIS PROTEIN METHYLTRANSFERASE"/>
    <property type="match status" value="1"/>
</dbReference>
<feature type="region of interest" description="Disordered" evidence="6">
    <location>
        <begin position="1"/>
        <end position="189"/>
    </location>
</feature>
<dbReference type="GO" id="GO:0032259">
    <property type="term" value="P:methylation"/>
    <property type="evidence" value="ECO:0007669"/>
    <property type="project" value="UniProtKB-KW"/>
</dbReference>
<dbReference type="PROSITE" id="PS50123">
    <property type="entry name" value="CHER"/>
    <property type="match status" value="1"/>
</dbReference>